<organism evidence="2 3">
    <name type="scientific">Cystoisospora suis</name>
    <dbReference type="NCBI Taxonomy" id="483139"/>
    <lineage>
        <taxon>Eukaryota</taxon>
        <taxon>Sar</taxon>
        <taxon>Alveolata</taxon>
        <taxon>Apicomplexa</taxon>
        <taxon>Conoidasida</taxon>
        <taxon>Coccidia</taxon>
        <taxon>Eucoccidiorida</taxon>
        <taxon>Eimeriorina</taxon>
        <taxon>Sarcocystidae</taxon>
        <taxon>Cystoisospora</taxon>
    </lineage>
</organism>
<protein>
    <submittedName>
        <fullName evidence="2">Uncharacterized protein</fullName>
    </submittedName>
</protein>
<name>A0A2C6KPH4_9APIC</name>
<dbReference type="Proteomes" id="UP000221165">
    <property type="component" value="Unassembled WGS sequence"/>
</dbReference>
<dbReference type="EMBL" id="MIGC01003436">
    <property type="protein sequence ID" value="PHJ19447.1"/>
    <property type="molecule type" value="Genomic_DNA"/>
</dbReference>
<gene>
    <name evidence="2" type="ORF">CSUI_006730</name>
</gene>
<dbReference type="VEuPathDB" id="ToxoDB:CSUI_006730"/>
<proteinExistence type="predicted"/>
<sequence>MQVQAPSARAPHVPHMLHSQTKYTAAPGLRRRRHSRYSPGAQRRARAYFTVPVAPSLRHRPPPRYRAATEDTPVIQSNMSFISPSLTYSLLSVLEPGRPTSFCADHIVIMKAVLSVLVVLGFLSLVAQPVVLAQDAGKHVVQEDGLHQDSHEDRESVDGKLDSGSDENSQSHEDADSVDVKQELGNDEDSKSHGDEDSVDVKPESGSDEESHSHKNGDDVPKIYASMVKCECSTHRLEKTGKPCSCEKFIWDRVKSAWAAEQDLSDGPASLSRKAKLPPPEGKGHGRGKPRGRRLGFGIGFGSGYWGGGYYPSYGYGYGYPGYSWGYPGYGYGGYGYP</sequence>
<feature type="region of interest" description="Disordered" evidence="1">
    <location>
        <begin position="142"/>
        <end position="220"/>
    </location>
</feature>
<dbReference type="RefSeq" id="XP_067921147.1">
    <property type="nucleotide sequence ID" value="XM_068066883.1"/>
</dbReference>
<accession>A0A2C6KPH4</accession>
<comment type="caution">
    <text evidence="2">The sequence shown here is derived from an EMBL/GenBank/DDBJ whole genome shotgun (WGS) entry which is preliminary data.</text>
</comment>
<evidence type="ECO:0000313" key="3">
    <source>
        <dbReference type="Proteomes" id="UP000221165"/>
    </source>
</evidence>
<dbReference type="AlphaFoldDB" id="A0A2C6KPH4"/>
<dbReference type="GeneID" id="94430094"/>
<feature type="non-terminal residue" evidence="2">
    <location>
        <position position="338"/>
    </location>
</feature>
<keyword evidence="3" id="KW-1185">Reference proteome</keyword>
<feature type="region of interest" description="Disordered" evidence="1">
    <location>
        <begin position="263"/>
        <end position="292"/>
    </location>
</feature>
<evidence type="ECO:0000313" key="2">
    <source>
        <dbReference type="EMBL" id="PHJ19447.1"/>
    </source>
</evidence>
<reference evidence="2 3" key="1">
    <citation type="journal article" date="2017" name="Int. J. Parasitol.">
        <title>The genome of the protozoan parasite Cystoisospora suis and a reverse vaccinology approach to identify vaccine candidates.</title>
        <authorList>
            <person name="Palmieri N."/>
            <person name="Shrestha A."/>
            <person name="Ruttkowski B."/>
            <person name="Beck T."/>
            <person name="Vogl C."/>
            <person name="Tomley F."/>
            <person name="Blake D.P."/>
            <person name="Joachim A."/>
        </authorList>
    </citation>
    <scope>NUCLEOTIDE SEQUENCE [LARGE SCALE GENOMIC DNA]</scope>
    <source>
        <strain evidence="2 3">Wien I</strain>
    </source>
</reference>
<evidence type="ECO:0000256" key="1">
    <source>
        <dbReference type="SAM" id="MobiDB-lite"/>
    </source>
</evidence>